<sequence>MYFVSMNNQQAINYLLADELILSMATHWRQT</sequence>
<reference evidence="1 2" key="1">
    <citation type="submission" date="2018-06" db="EMBL/GenBank/DDBJ databases">
        <authorList>
            <consortium name="Pathogen Informatics"/>
            <person name="Doyle S."/>
        </authorList>
    </citation>
    <scope>NUCLEOTIDE SEQUENCE [LARGE SCALE GENOMIC DNA]</scope>
    <source>
        <strain evidence="1 2">NCTC12119</strain>
    </source>
</reference>
<organism evidence="1 2">
    <name type="scientific">Buttiauxella agrestis</name>
    <dbReference type="NCBI Taxonomy" id="82977"/>
    <lineage>
        <taxon>Bacteria</taxon>
        <taxon>Pseudomonadati</taxon>
        <taxon>Pseudomonadota</taxon>
        <taxon>Gammaproteobacteria</taxon>
        <taxon>Enterobacterales</taxon>
        <taxon>Enterobacteriaceae</taxon>
        <taxon>Buttiauxella</taxon>
    </lineage>
</organism>
<protein>
    <submittedName>
        <fullName evidence="1">Uncharacterized protein</fullName>
    </submittedName>
</protein>
<gene>
    <name evidence="1" type="ORF">NCTC12119_02597</name>
</gene>
<dbReference type="Proteomes" id="UP000255528">
    <property type="component" value="Unassembled WGS sequence"/>
</dbReference>
<dbReference type="EMBL" id="UIGI01000001">
    <property type="protein sequence ID" value="SUW64098.1"/>
    <property type="molecule type" value="Genomic_DNA"/>
</dbReference>
<name>A0A381C867_9ENTR</name>
<proteinExistence type="predicted"/>
<dbReference type="AlphaFoldDB" id="A0A381C867"/>
<evidence type="ECO:0000313" key="2">
    <source>
        <dbReference type="Proteomes" id="UP000255528"/>
    </source>
</evidence>
<evidence type="ECO:0000313" key="1">
    <source>
        <dbReference type="EMBL" id="SUW64098.1"/>
    </source>
</evidence>
<accession>A0A381C867</accession>